<organism evidence="1 2">
    <name type="scientific">Rhodovulum euryhalinum</name>
    <dbReference type="NCBI Taxonomy" id="35805"/>
    <lineage>
        <taxon>Bacteria</taxon>
        <taxon>Pseudomonadati</taxon>
        <taxon>Pseudomonadota</taxon>
        <taxon>Alphaproteobacteria</taxon>
        <taxon>Rhodobacterales</taxon>
        <taxon>Paracoccaceae</taxon>
        <taxon>Rhodovulum</taxon>
    </lineage>
</organism>
<dbReference type="Proteomes" id="UP000295142">
    <property type="component" value="Unassembled WGS sequence"/>
</dbReference>
<feature type="non-terminal residue" evidence="1">
    <location>
        <position position="160"/>
    </location>
</feature>
<name>A0A4R2K7N8_9RHOB</name>
<keyword evidence="2" id="KW-1185">Reference proteome</keyword>
<gene>
    <name evidence="1" type="ORF">EV655_1151</name>
</gene>
<dbReference type="SUPFAM" id="SSF46689">
    <property type="entry name" value="Homeodomain-like"/>
    <property type="match status" value="1"/>
</dbReference>
<comment type="caution">
    <text evidence="1">The sequence shown here is derived from an EMBL/GenBank/DDBJ whole genome shotgun (WGS) entry which is preliminary data.</text>
</comment>
<dbReference type="AlphaFoldDB" id="A0A4R2K7N8"/>
<protein>
    <submittedName>
        <fullName evidence="1">Homeodomain-containing protein</fullName>
    </submittedName>
</protein>
<dbReference type="Pfam" id="PF13565">
    <property type="entry name" value="HTH_32"/>
    <property type="match status" value="1"/>
</dbReference>
<dbReference type="InterPro" id="IPR009057">
    <property type="entry name" value="Homeodomain-like_sf"/>
</dbReference>
<evidence type="ECO:0000313" key="2">
    <source>
        <dbReference type="Proteomes" id="UP000295142"/>
    </source>
</evidence>
<keyword evidence="1" id="KW-0238">DNA-binding</keyword>
<keyword evidence="1" id="KW-0371">Homeobox</keyword>
<accession>A0A4R2K7N8</accession>
<reference evidence="1 2" key="1">
    <citation type="submission" date="2019-03" db="EMBL/GenBank/DDBJ databases">
        <title>Genomic Encyclopedia of Type Strains, Phase IV (KMG-IV): sequencing the most valuable type-strain genomes for metagenomic binning, comparative biology and taxonomic classification.</title>
        <authorList>
            <person name="Goeker M."/>
        </authorList>
    </citation>
    <scope>NUCLEOTIDE SEQUENCE [LARGE SCALE GENOMIC DNA]</scope>
    <source>
        <strain evidence="1 2">DSM 4868</strain>
    </source>
</reference>
<sequence>MALCGNRNTPRKGVWRAEIVLATADGCGTSEIMRRARTSKPTVWRWQERYLDEGIEGPQRDKTRPPRVPTLPRETRLKVIAMTVKETPPDATHWSRSTMDEAVGISPSSVGRIWAEAGLKPHLTKGFKGHCCRTLAVKDSHHESMRLDGWHEQAQARPLP</sequence>
<dbReference type="EMBL" id="SLWW01000015">
    <property type="protein sequence ID" value="TCO69373.1"/>
    <property type="molecule type" value="Genomic_DNA"/>
</dbReference>
<evidence type="ECO:0000313" key="1">
    <source>
        <dbReference type="EMBL" id="TCO69373.1"/>
    </source>
</evidence>
<proteinExistence type="predicted"/>
<dbReference type="GO" id="GO:0003677">
    <property type="term" value="F:DNA binding"/>
    <property type="evidence" value="ECO:0007669"/>
    <property type="project" value="UniProtKB-KW"/>
</dbReference>